<evidence type="ECO:0000313" key="1">
    <source>
        <dbReference type="EMBL" id="GAB0173921.1"/>
    </source>
</evidence>
<sequence>MNKNTKDIRTHEADYKLTQKFLNHANCADASYALLKVAKGSFEDIDKEGSKR</sequence>
<reference evidence="1 2" key="1">
    <citation type="submission" date="2024-06" db="EMBL/GenBank/DDBJ databases">
        <title>Draft genome sequence of Helicobacter trogontum NHP16-4001.</title>
        <authorList>
            <person name="Rimbara E."/>
            <person name="Suzuki M."/>
        </authorList>
    </citation>
    <scope>NUCLEOTIDE SEQUENCE [LARGE SCALE GENOMIC DNA]</scope>
    <source>
        <strain evidence="1 2">NHP16-4001</strain>
    </source>
</reference>
<dbReference type="EMBL" id="BAAFHN010000078">
    <property type="protein sequence ID" value="GAB0173921.1"/>
    <property type="molecule type" value="Genomic_DNA"/>
</dbReference>
<comment type="caution">
    <text evidence="1">The sequence shown here is derived from an EMBL/GenBank/DDBJ whole genome shotgun (WGS) entry which is preliminary data.</text>
</comment>
<dbReference type="Proteomes" id="UP001562457">
    <property type="component" value="Unassembled WGS sequence"/>
</dbReference>
<protein>
    <recommendedName>
        <fullName evidence="3">Methyltransferase</fullName>
    </recommendedName>
</protein>
<evidence type="ECO:0000313" key="2">
    <source>
        <dbReference type="Proteomes" id="UP001562457"/>
    </source>
</evidence>
<dbReference type="RefSeq" id="WP_369607863.1">
    <property type="nucleotide sequence ID" value="NZ_BAAFHN010000078.1"/>
</dbReference>
<keyword evidence="2" id="KW-1185">Reference proteome</keyword>
<proteinExistence type="predicted"/>
<evidence type="ECO:0008006" key="3">
    <source>
        <dbReference type="Google" id="ProtNLM"/>
    </source>
</evidence>
<name>A0ABQ0D6E5_9HELI</name>
<gene>
    <name evidence="1" type="ORF">NHP164001_19430</name>
</gene>
<organism evidence="1 2">
    <name type="scientific">Helicobacter trogontum</name>
    <dbReference type="NCBI Taxonomy" id="50960"/>
    <lineage>
        <taxon>Bacteria</taxon>
        <taxon>Pseudomonadati</taxon>
        <taxon>Campylobacterota</taxon>
        <taxon>Epsilonproteobacteria</taxon>
        <taxon>Campylobacterales</taxon>
        <taxon>Helicobacteraceae</taxon>
        <taxon>Helicobacter</taxon>
    </lineage>
</organism>
<accession>A0ABQ0D6E5</accession>